<feature type="modified residue" description="4-aspartylphosphate" evidence="6">
    <location>
        <position position="51"/>
    </location>
</feature>
<evidence type="ECO:0000256" key="6">
    <source>
        <dbReference type="PROSITE-ProRule" id="PRU00169"/>
    </source>
</evidence>
<evidence type="ECO:0000256" key="4">
    <source>
        <dbReference type="ARBA" id="ARBA00023125"/>
    </source>
</evidence>
<dbReference type="Proteomes" id="UP000078543">
    <property type="component" value="Unassembled WGS sequence"/>
</dbReference>
<dbReference type="RefSeq" id="WP_068497864.1">
    <property type="nucleotide sequence ID" value="NZ_LWQU01000095.1"/>
</dbReference>
<dbReference type="PANTHER" id="PTHR48111">
    <property type="entry name" value="REGULATOR OF RPOS"/>
    <property type="match status" value="1"/>
</dbReference>
<evidence type="ECO:0000256" key="1">
    <source>
        <dbReference type="ARBA" id="ARBA00022553"/>
    </source>
</evidence>
<dbReference type="AlphaFoldDB" id="A0A178MZA8"/>
<dbReference type="GO" id="GO:0000976">
    <property type="term" value="F:transcription cis-regulatory region binding"/>
    <property type="evidence" value="ECO:0007669"/>
    <property type="project" value="TreeGrafter"/>
</dbReference>
<dbReference type="InterPro" id="IPR036388">
    <property type="entry name" value="WH-like_DNA-bd_sf"/>
</dbReference>
<dbReference type="STRING" id="1437059.A6A05_08125"/>
<evidence type="ECO:0000259" key="8">
    <source>
        <dbReference type="PROSITE" id="PS50110"/>
    </source>
</evidence>
<evidence type="ECO:0000313" key="10">
    <source>
        <dbReference type="EMBL" id="OAN55711.1"/>
    </source>
</evidence>
<dbReference type="GO" id="GO:0005829">
    <property type="term" value="C:cytosol"/>
    <property type="evidence" value="ECO:0007669"/>
    <property type="project" value="TreeGrafter"/>
</dbReference>
<name>A0A178MZA8_9PROT</name>
<dbReference type="Pfam" id="PF00486">
    <property type="entry name" value="Trans_reg_C"/>
    <property type="match status" value="1"/>
</dbReference>
<dbReference type="PANTHER" id="PTHR48111:SF76">
    <property type="entry name" value="TWO-COMPONENT RESPONSE REGULATOR"/>
    <property type="match status" value="1"/>
</dbReference>
<feature type="domain" description="Response regulatory" evidence="8">
    <location>
        <begin position="2"/>
        <end position="116"/>
    </location>
</feature>
<dbReference type="InterPro" id="IPR001867">
    <property type="entry name" value="OmpR/PhoB-type_DNA-bd"/>
</dbReference>
<dbReference type="Pfam" id="PF00072">
    <property type="entry name" value="Response_reg"/>
    <property type="match status" value="1"/>
</dbReference>
<dbReference type="Gene3D" id="3.40.50.2300">
    <property type="match status" value="1"/>
</dbReference>
<evidence type="ECO:0000313" key="11">
    <source>
        <dbReference type="Proteomes" id="UP000078543"/>
    </source>
</evidence>
<dbReference type="InterPro" id="IPR039420">
    <property type="entry name" value="WalR-like"/>
</dbReference>
<gene>
    <name evidence="10" type="ORF">A6A05_08125</name>
</gene>
<feature type="domain" description="OmpR/PhoB-type" evidence="9">
    <location>
        <begin position="125"/>
        <end position="223"/>
    </location>
</feature>
<protein>
    <submittedName>
        <fullName evidence="10">DNA-binding response regulator</fullName>
    </submittedName>
</protein>
<keyword evidence="11" id="KW-1185">Reference proteome</keyword>
<keyword evidence="3" id="KW-0805">Transcription regulation</keyword>
<keyword evidence="4 7" id="KW-0238">DNA-binding</keyword>
<evidence type="ECO:0000259" key="9">
    <source>
        <dbReference type="PROSITE" id="PS51755"/>
    </source>
</evidence>
<dbReference type="GO" id="GO:0032993">
    <property type="term" value="C:protein-DNA complex"/>
    <property type="evidence" value="ECO:0007669"/>
    <property type="project" value="TreeGrafter"/>
</dbReference>
<keyword evidence="1 6" id="KW-0597">Phosphoprotein</keyword>
<accession>A0A178MZA8</accession>
<dbReference type="PROSITE" id="PS51755">
    <property type="entry name" value="OMPR_PHOB"/>
    <property type="match status" value="1"/>
</dbReference>
<evidence type="ECO:0000256" key="7">
    <source>
        <dbReference type="PROSITE-ProRule" id="PRU01091"/>
    </source>
</evidence>
<dbReference type="CDD" id="cd00383">
    <property type="entry name" value="trans_reg_C"/>
    <property type="match status" value="1"/>
</dbReference>
<keyword evidence="5" id="KW-0804">Transcription</keyword>
<dbReference type="SMART" id="SM00448">
    <property type="entry name" value="REC"/>
    <property type="match status" value="1"/>
</dbReference>
<dbReference type="SMART" id="SM00862">
    <property type="entry name" value="Trans_reg_C"/>
    <property type="match status" value="1"/>
</dbReference>
<feature type="DNA-binding region" description="OmpR/PhoB-type" evidence="7">
    <location>
        <begin position="125"/>
        <end position="223"/>
    </location>
</feature>
<sequence>MRILLIEDDGAAAQMLVQGLGEAGHGVDVAATGRAGLELAEAVAFDAIVLDRMLPDGDGLTVLTDLRARGDTVPVLMLSALGEVDQRVEGLQGGADDYLAKPFAFRELLARLDAVARRRDPTPPEAVLRLADLEINLITRTVTRQGHEIALQPREFRLLEFLVRRAGQVVTRSMLLEGVWQYRFAPETKVIDVQVSRLRQKIDRDFQPPLIHTIRGIGYRAGVLA</sequence>
<dbReference type="PROSITE" id="PS50110">
    <property type="entry name" value="RESPONSE_REGULATORY"/>
    <property type="match status" value="1"/>
</dbReference>
<evidence type="ECO:0000256" key="3">
    <source>
        <dbReference type="ARBA" id="ARBA00023015"/>
    </source>
</evidence>
<dbReference type="EMBL" id="LWQU01000095">
    <property type="protein sequence ID" value="OAN55711.1"/>
    <property type="molecule type" value="Genomic_DNA"/>
</dbReference>
<comment type="caution">
    <text evidence="10">The sequence shown here is derived from an EMBL/GenBank/DDBJ whole genome shotgun (WGS) entry which is preliminary data.</text>
</comment>
<evidence type="ECO:0000256" key="5">
    <source>
        <dbReference type="ARBA" id="ARBA00023163"/>
    </source>
</evidence>
<proteinExistence type="predicted"/>
<organism evidence="10 11">
    <name type="scientific">Magnetospirillum moscoviense</name>
    <dbReference type="NCBI Taxonomy" id="1437059"/>
    <lineage>
        <taxon>Bacteria</taxon>
        <taxon>Pseudomonadati</taxon>
        <taxon>Pseudomonadota</taxon>
        <taxon>Alphaproteobacteria</taxon>
        <taxon>Rhodospirillales</taxon>
        <taxon>Rhodospirillaceae</taxon>
        <taxon>Magnetospirillum</taxon>
    </lineage>
</organism>
<dbReference type="SUPFAM" id="SSF52172">
    <property type="entry name" value="CheY-like"/>
    <property type="match status" value="1"/>
</dbReference>
<dbReference type="FunFam" id="1.10.10.10:FF:000005">
    <property type="entry name" value="Two-component system response regulator"/>
    <property type="match status" value="1"/>
</dbReference>
<reference evidence="10 11" key="1">
    <citation type="submission" date="2016-04" db="EMBL/GenBank/DDBJ databases">
        <title>Draft genome sequence of freshwater magnetotactic bacteria Magnetospirillum marisnigri SP-1 and Magnetospirillum moscoviense BB-1.</title>
        <authorList>
            <person name="Koziaeva V."/>
            <person name="Dziuba M.V."/>
            <person name="Ivanov T.M."/>
            <person name="Kuznetsov B."/>
            <person name="Grouzdev D.S."/>
        </authorList>
    </citation>
    <scope>NUCLEOTIDE SEQUENCE [LARGE SCALE GENOMIC DNA]</scope>
    <source>
        <strain evidence="10 11">BB-1</strain>
    </source>
</reference>
<evidence type="ECO:0000256" key="2">
    <source>
        <dbReference type="ARBA" id="ARBA00023012"/>
    </source>
</evidence>
<dbReference type="InterPro" id="IPR011006">
    <property type="entry name" value="CheY-like_superfamily"/>
</dbReference>
<keyword evidence="2" id="KW-0902">Two-component regulatory system</keyword>
<dbReference type="GO" id="GO:0006355">
    <property type="term" value="P:regulation of DNA-templated transcription"/>
    <property type="evidence" value="ECO:0007669"/>
    <property type="project" value="InterPro"/>
</dbReference>
<dbReference type="InterPro" id="IPR001789">
    <property type="entry name" value="Sig_transdc_resp-reg_receiver"/>
</dbReference>
<dbReference type="OrthoDB" id="9802426at2"/>
<dbReference type="GO" id="GO:0000156">
    <property type="term" value="F:phosphorelay response regulator activity"/>
    <property type="evidence" value="ECO:0007669"/>
    <property type="project" value="TreeGrafter"/>
</dbReference>
<dbReference type="Gene3D" id="1.10.10.10">
    <property type="entry name" value="Winged helix-like DNA-binding domain superfamily/Winged helix DNA-binding domain"/>
    <property type="match status" value="1"/>
</dbReference>